<dbReference type="InterPro" id="IPR000246">
    <property type="entry name" value="Peptidase_T2"/>
</dbReference>
<accession>A0AAD5GAQ4</accession>
<dbReference type="GO" id="GO:0004298">
    <property type="term" value="F:threonine-type endopeptidase activity"/>
    <property type="evidence" value="ECO:0007669"/>
    <property type="project" value="TreeGrafter"/>
</dbReference>
<name>A0AAD5GAQ4_AMBAR</name>
<dbReference type="PANTHER" id="PTHR10188:SF8">
    <property type="entry name" value="THREONINE ASPARTASE 1"/>
    <property type="match status" value="1"/>
</dbReference>
<dbReference type="AlphaFoldDB" id="A0AAD5GAQ4"/>
<comment type="subunit">
    <text evidence="1">Heterotetramer of two alpha and two beta chains arranged as a dimer of alpha/beta heterodimers.</text>
</comment>
<dbReference type="Pfam" id="PF01112">
    <property type="entry name" value="Asparaginase_2"/>
    <property type="match status" value="1"/>
</dbReference>
<evidence type="ECO:0000313" key="3">
    <source>
        <dbReference type="Proteomes" id="UP001206925"/>
    </source>
</evidence>
<dbReference type="EMBL" id="JAMZMK010009694">
    <property type="protein sequence ID" value="KAI7734559.1"/>
    <property type="molecule type" value="Genomic_DNA"/>
</dbReference>
<dbReference type="InterPro" id="IPR029055">
    <property type="entry name" value="Ntn_hydrolases_N"/>
</dbReference>
<dbReference type="SUPFAM" id="SSF56235">
    <property type="entry name" value="N-terminal nucleophile aminohydrolases (Ntn hydrolases)"/>
    <property type="match status" value="1"/>
</dbReference>
<dbReference type="GO" id="GO:0051604">
    <property type="term" value="P:protein maturation"/>
    <property type="evidence" value="ECO:0007669"/>
    <property type="project" value="TreeGrafter"/>
</dbReference>
<feature type="non-terminal residue" evidence="2">
    <location>
        <position position="1"/>
    </location>
</feature>
<organism evidence="2 3">
    <name type="scientific">Ambrosia artemisiifolia</name>
    <name type="common">Common ragweed</name>
    <dbReference type="NCBI Taxonomy" id="4212"/>
    <lineage>
        <taxon>Eukaryota</taxon>
        <taxon>Viridiplantae</taxon>
        <taxon>Streptophyta</taxon>
        <taxon>Embryophyta</taxon>
        <taxon>Tracheophyta</taxon>
        <taxon>Spermatophyta</taxon>
        <taxon>Magnoliopsida</taxon>
        <taxon>eudicotyledons</taxon>
        <taxon>Gunneridae</taxon>
        <taxon>Pentapetalae</taxon>
        <taxon>asterids</taxon>
        <taxon>campanulids</taxon>
        <taxon>Asterales</taxon>
        <taxon>Asteraceae</taxon>
        <taxon>Asteroideae</taxon>
        <taxon>Heliantheae alliance</taxon>
        <taxon>Heliantheae</taxon>
        <taxon>Ambrosia</taxon>
    </lineage>
</organism>
<keyword evidence="3" id="KW-1185">Reference proteome</keyword>
<reference evidence="2" key="1">
    <citation type="submission" date="2022-06" db="EMBL/GenBank/DDBJ databases">
        <title>Uncovering the hologenomic basis of an extraordinary plant invasion.</title>
        <authorList>
            <person name="Bieker V.C."/>
            <person name="Martin M.D."/>
            <person name="Gilbert T."/>
            <person name="Hodgins K."/>
            <person name="Battlay P."/>
            <person name="Petersen B."/>
            <person name="Wilson J."/>
        </authorList>
    </citation>
    <scope>NUCLEOTIDE SEQUENCE</scope>
    <source>
        <strain evidence="2">AA19_3_7</strain>
        <tissue evidence="2">Leaf</tissue>
    </source>
</reference>
<protein>
    <submittedName>
        <fullName evidence="2">Uncharacterized protein</fullName>
    </submittedName>
</protein>
<gene>
    <name evidence="2" type="ORF">M8C21_025087</name>
</gene>
<proteinExistence type="predicted"/>
<dbReference type="GO" id="GO:0005737">
    <property type="term" value="C:cytoplasm"/>
    <property type="evidence" value="ECO:0007669"/>
    <property type="project" value="TreeGrafter"/>
</dbReference>
<evidence type="ECO:0000313" key="2">
    <source>
        <dbReference type="EMBL" id="KAI7734559.1"/>
    </source>
</evidence>
<comment type="caution">
    <text evidence="2">The sequence shown here is derived from an EMBL/GenBank/DDBJ whole genome shotgun (WGS) entry which is preliminary data.</text>
</comment>
<evidence type="ECO:0000256" key="1">
    <source>
        <dbReference type="ARBA" id="ARBA00011601"/>
    </source>
</evidence>
<dbReference type="PANTHER" id="PTHR10188">
    <property type="entry name" value="L-ASPARAGINASE"/>
    <property type="match status" value="1"/>
</dbReference>
<dbReference type="Proteomes" id="UP001206925">
    <property type="component" value="Unassembled WGS sequence"/>
</dbReference>
<sequence length="65" mass="7065">KWHCVVTNGIKGRGVLGECVDDVSATIEILENNPCTNVGRGANLTEDGYFECYASVMEGNMPEEK</sequence>